<organism evidence="8 9">
    <name type="scientific">Allacma fusca</name>
    <dbReference type="NCBI Taxonomy" id="39272"/>
    <lineage>
        <taxon>Eukaryota</taxon>
        <taxon>Metazoa</taxon>
        <taxon>Ecdysozoa</taxon>
        <taxon>Arthropoda</taxon>
        <taxon>Hexapoda</taxon>
        <taxon>Collembola</taxon>
        <taxon>Symphypleona</taxon>
        <taxon>Sminthuridae</taxon>
        <taxon>Allacma</taxon>
    </lineage>
</organism>
<evidence type="ECO:0000256" key="3">
    <source>
        <dbReference type="ARBA" id="ARBA00022692"/>
    </source>
</evidence>
<evidence type="ECO:0000256" key="2">
    <source>
        <dbReference type="ARBA" id="ARBA00022475"/>
    </source>
</evidence>
<keyword evidence="4" id="KW-1133">Transmembrane helix</keyword>
<accession>A0A8J2KQP8</accession>
<comment type="subcellular location">
    <subcellularLocation>
        <location evidence="1">Cell membrane</location>
        <topology evidence="1">Multi-pass membrane protein</topology>
    </subcellularLocation>
</comment>
<keyword evidence="3" id="KW-0812">Transmembrane</keyword>
<evidence type="ECO:0000256" key="6">
    <source>
        <dbReference type="ARBA" id="ARBA00023170"/>
    </source>
</evidence>
<keyword evidence="9" id="KW-1185">Reference proteome</keyword>
<dbReference type="InterPro" id="IPR052192">
    <property type="entry name" value="Insect_Ionotropic_Sensory_Rcpt"/>
</dbReference>
<protein>
    <submittedName>
        <fullName evidence="8">Uncharacterized protein</fullName>
    </submittedName>
</protein>
<evidence type="ECO:0000256" key="1">
    <source>
        <dbReference type="ARBA" id="ARBA00004651"/>
    </source>
</evidence>
<keyword evidence="5" id="KW-0472">Membrane</keyword>
<dbReference type="GO" id="GO:0005886">
    <property type="term" value="C:plasma membrane"/>
    <property type="evidence" value="ECO:0007669"/>
    <property type="project" value="UniProtKB-SubCell"/>
</dbReference>
<dbReference type="PANTHER" id="PTHR42643:SF24">
    <property type="entry name" value="IONOTROPIC RECEPTOR 60A"/>
    <property type="match status" value="1"/>
</dbReference>
<dbReference type="AlphaFoldDB" id="A0A8J2KQP8"/>
<evidence type="ECO:0000256" key="7">
    <source>
        <dbReference type="ARBA" id="ARBA00023180"/>
    </source>
</evidence>
<evidence type="ECO:0000256" key="5">
    <source>
        <dbReference type="ARBA" id="ARBA00023136"/>
    </source>
</evidence>
<dbReference type="OrthoDB" id="5984008at2759"/>
<evidence type="ECO:0000313" key="9">
    <source>
        <dbReference type="Proteomes" id="UP000708208"/>
    </source>
</evidence>
<keyword evidence="2" id="KW-1003">Cell membrane</keyword>
<gene>
    <name evidence="8" type="ORF">AFUS01_LOCUS31691</name>
</gene>
<dbReference type="EMBL" id="CAJVCH010507211">
    <property type="protein sequence ID" value="CAG7821348.1"/>
    <property type="molecule type" value="Genomic_DNA"/>
</dbReference>
<keyword evidence="6" id="KW-0675">Receptor</keyword>
<evidence type="ECO:0000256" key="4">
    <source>
        <dbReference type="ARBA" id="ARBA00022989"/>
    </source>
</evidence>
<dbReference type="Proteomes" id="UP000708208">
    <property type="component" value="Unassembled WGS sequence"/>
</dbReference>
<proteinExistence type="predicted"/>
<reference evidence="8" key="1">
    <citation type="submission" date="2021-06" db="EMBL/GenBank/DDBJ databases">
        <authorList>
            <person name="Hodson N. C."/>
            <person name="Mongue J. A."/>
            <person name="Jaron S. K."/>
        </authorList>
    </citation>
    <scope>NUCLEOTIDE SEQUENCE</scope>
</reference>
<dbReference type="PANTHER" id="PTHR42643">
    <property type="entry name" value="IONOTROPIC RECEPTOR 20A-RELATED"/>
    <property type="match status" value="1"/>
</dbReference>
<keyword evidence="7" id="KW-0325">Glycoprotein</keyword>
<name>A0A8J2KQP8_9HEXA</name>
<sequence length="375" mass="42782">MIPPHLIKTSSGFDGGNFQVLLAVTKKLNYSFEIDASNIGTGSYRNGTWTGMTGSVYYKKADLCILNSASLERHDILDFVYIASDHIEFGTRLPSIYIKWQTVVYPFTTELWGLLGCCFVGTAILLHLELHLRSEFNNYYCTNSGLLITYKIMMDQSSELKGFSEKFKIFLGLWMLCYLVIGSAYKSDLVSFFSTQAEEEVPEDFDQLDLHQEYSIVFNYLGGTSYNYFNKSRDGVATHILPRVISFERDPGKCILEAVLNSKTVCISFHTPLKTVIARNVSLPGIAESIVLISRPIRSFSTGFAFQKKSVLTDDFAGLVGRLRDAGMPGKWRENIYAYFMHRGKLWIKSKNSKLLYQTLVRIWEERKRPKLHKE</sequence>
<evidence type="ECO:0000313" key="8">
    <source>
        <dbReference type="EMBL" id="CAG7821348.1"/>
    </source>
</evidence>
<comment type="caution">
    <text evidence="8">The sequence shown here is derived from an EMBL/GenBank/DDBJ whole genome shotgun (WGS) entry which is preliminary data.</text>
</comment>